<organism evidence="1 2">
    <name type="scientific">Cupriavidus metallidurans (strain ATCC 43123 / DSM 2839 / NBRC 102507 / CH34)</name>
    <name type="common">Ralstonia metallidurans</name>
    <dbReference type="NCBI Taxonomy" id="266264"/>
    <lineage>
        <taxon>Bacteria</taxon>
        <taxon>Pseudomonadati</taxon>
        <taxon>Pseudomonadota</taxon>
        <taxon>Betaproteobacteria</taxon>
        <taxon>Burkholderiales</taxon>
        <taxon>Burkholderiaceae</taxon>
        <taxon>Cupriavidus</taxon>
    </lineage>
</organism>
<name>D3DXM1_CUPMC</name>
<reference evidence="2" key="1">
    <citation type="journal article" date="2010" name="PLoS ONE">
        <title>The complete genome sequence of Cupriavidus metallidurans strain CH34, a master survivalist in harsh and anthropogenic environments.</title>
        <authorList>
            <person name="Janssen P.J."/>
            <person name="Van Houdt R."/>
            <person name="Moors H."/>
            <person name="Monsieurs P."/>
            <person name="Morin N."/>
            <person name="Michaux A."/>
            <person name="Benotmane M.A."/>
            <person name="Leys N."/>
            <person name="Vallaeys T."/>
            <person name="Lapidus A."/>
            <person name="Monchy S."/>
            <person name="Medigue C."/>
            <person name="Taghavi S."/>
            <person name="McCorkle S."/>
            <person name="Dunn J."/>
            <person name="van der Lelie D."/>
            <person name="Mergeay M."/>
        </authorList>
    </citation>
    <scope>NUCLEOTIDE SEQUENCE [LARGE SCALE GENOMIC DNA]</scope>
    <source>
        <strain evidence="2">ATCC 43123 / DSM 2839 / NBRC 102507 / CH34</strain>
    </source>
</reference>
<accession>D3DXM1</accession>
<dbReference type="Proteomes" id="UP000002429">
    <property type="component" value="Chromosome"/>
</dbReference>
<evidence type="ECO:0000313" key="1">
    <source>
        <dbReference type="EMBL" id="ADC45041.1"/>
    </source>
</evidence>
<dbReference type="KEGG" id="rme:Rmet_6423"/>
<dbReference type="HOGENOM" id="CLU_2754979_0_0_4"/>
<sequence length="70" mass="8120">MRAGGFPTSFARVWQVTYNRQFSPPQTAETEQWNTSSLLSRTRMMPSLRISPRRPWSSIMTSITRPTSRT</sequence>
<dbReference type="EMBL" id="CP000352">
    <property type="protein sequence ID" value="ADC45041.1"/>
    <property type="molecule type" value="Genomic_DNA"/>
</dbReference>
<evidence type="ECO:0000313" key="2">
    <source>
        <dbReference type="Proteomes" id="UP000002429"/>
    </source>
</evidence>
<proteinExistence type="predicted"/>
<gene>
    <name evidence="1" type="ordered locus">Rmet_6423</name>
</gene>
<keyword evidence="2" id="KW-1185">Reference proteome</keyword>
<protein>
    <submittedName>
        <fullName evidence="1">Uncharacterized protein</fullName>
    </submittedName>
</protein>
<dbReference type="AlphaFoldDB" id="D3DXM1"/>